<sequence>MSIWFTSRRRSPLCKRPSIGLYSPGVQLSLAASLKPRPCGPLVNWTVIFLPNFFVFITFKLVDVELKFLISFVFSLSSEVCPLGFKRATLSSRSRQSAFEATIASRSIS</sequence>
<organism evidence="2 3">
    <name type="scientific">Brachionus plicatilis</name>
    <name type="common">Marine rotifer</name>
    <name type="synonym">Brachionus muelleri</name>
    <dbReference type="NCBI Taxonomy" id="10195"/>
    <lineage>
        <taxon>Eukaryota</taxon>
        <taxon>Metazoa</taxon>
        <taxon>Spiralia</taxon>
        <taxon>Gnathifera</taxon>
        <taxon>Rotifera</taxon>
        <taxon>Eurotatoria</taxon>
        <taxon>Monogononta</taxon>
        <taxon>Pseudotrocha</taxon>
        <taxon>Ploima</taxon>
        <taxon>Brachionidae</taxon>
        <taxon>Brachionus</taxon>
    </lineage>
</organism>
<protein>
    <submittedName>
        <fullName evidence="2">Uncharacterized protein</fullName>
    </submittedName>
</protein>
<keyword evidence="1" id="KW-0812">Transmembrane</keyword>
<gene>
    <name evidence="2" type="ORF">BpHYR1_033248</name>
</gene>
<keyword evidence="3" id="KW-1185">Reference proteome</keyword>
<comment type="caution">
    <text evidence="2">The sequence shown here is derived from an EMBL/GenBank/DDBJ whole genome shotgun (WGS) entry which is preliminary data.</text>
</comment>
<dbReference type="AlphaFoldDB" id="A0A3M7PHV5"/>
<name>A0A3M7PHV5_BRAPC</name>
<evidence type="ECO:0000313" key="2">
    <source>
        <dbReference type="EMBL" id="RMZ98649.1"/>
    </source>
</evidence>
<accession>A0A3M7PHV5</accession>
<reference evidence="2 3" key="1">
    <citation type="journal article" date="2018" name="Sci. Rep.">
        <title>Genomic signatures of local adaptation to the degree of environmental predictability in rotifers.</title>
        <authorList>
            <person name="Franch-Gras L."/>
            <person name="Hahn C."/>
            <person name="Garcia-Roger E.M."/>
            <person name="Carmona M.J."/>
            <person name="Serra M."/>
            <person name="Gomez A."/>
        </authorList>
    </citation>
    <scope>NUCLEOTIDE SEQUENCE [LARGE SCALE GENOMIC DNA]</scope>
    <source>
        <strain evidence="2">HYR1</strain>
    </source>
</reference>
<feature type="transmembrane region" description="Helical" evidence="1">
    <location>
        <begin position="42"/>
        <end position="62"/>
    </location>
</feature>
<evidence type="ECO:0000256" key="1">
    <source>
        <dbReference type="SAM" id="Phobius"/>
    </source>
</evidence>
<dbReference type="EMBL" id="REGN01010641">
    <property type="protein sequence ID" value="RMZ98649.1"/>
    <property type="molecule type" value="Genomic_DNA"/>
</dbReference>
<proteinExistence type="predicted"/>
<keyword evidence="1" id="KW-1133">Transmembrane helix</keyword>
<evidence type="ECO:0000313" key="3">
    <source>
        <dbReference type="Proteomes" id="UP000276133"/>
    </source>
</evidence>
<dbReference type="Proteomes" id="UP000276133">
    <property type="component" value="Unassembled WGS sequence"/>
</dbReference>
<keyword evidence="1" id="KW-0472">Membrane</keyword>